<evidence type="ECO:0000313" key="3">
    <source>
        <dbReference type="Proteomes" id="UP000507470"/>
    </source>
</evidence>
<sequence>MTCEERKIAAVVGALIADAAAQPLHWNYKIDKLNNIIGDQKEIAFWEPSANPFYCRPTGSYSCYGDQSCVILKSLVSNNGLDVRSLQKSTYEFFGPNTDYDDKDNKEYESKSDVSKKVYPIKAGWRHASIKTFLKKYEEGLEDTGCDKDEQMDCVLRIVPVVALYAGRPDMLEKAESVIRVTQNSDTSVAVGLAAARILEQYILYGKKEDAIECVIEELSNPNRSNPQDLDKALAGQLRERRSSGLTEPYLVHSS</sequence>
<dbReference type="SUPFAM" id="SSF101478">
    <property type="entry name" value="ADP-ribosylglycohydrolase"/>
    <property type="match status" value="1"/>
</dbReference>
<dbReference type="InterPro" id="IPR005502">
    <property type="entry name" value="Ribosyl_crysJ1"/>
</dbReference>
<dbReference type="Proteomes" id="UP000507470">
    <property type="component" value="Unassembled WGS sequence"/>
</dbReference>
<organism evidence="2 3">
    <name type="scientific">Mytilus coruscus</name>
    <name type="common">Sea mussel</name>
    <dbReference type="NCBI Taxonomy" id="42192"/>
    <lineage>
        <taxon>Eukaryota</taxon>
        <taxon>Metazoa</taxon>
        <taxon>Spiralia</taxon>
        <taxon>Lophotrochozoa</taxon>
        <taxon>Mollusca</taxon>
        <taxon>Bivalvia</taxon>
        <taxon>Autobranchia</taxon>
        <taxon>Pteriomorphia</taxon>
        <taxon>Mytilida</taxon>
        <taxon>Mytiloidea</taxon>
        <taxon>Mytilidae</taxon>
        <taxon>Mytilinae</taxon>
        <taxon>Mytilus</taxon>
    </lineage>
</organism>
<dbReference type="EMBL" id="CACVKT020009962">
    <property type="protein sequence ID" value="CAC5424136.1"/>
    <property type="molecule type" value="Genomic_DNA"/>
</dbReference>
<gene>
    <name evidence="2" type="ORF">MCOR_56068</name>
</gene>
<proteinExistence type="predicted"/>
<protein>
    <recommendedName>
        <fullName evidence="4">ADPRH</fullName>
    </recommendedName>
</protein>
<dbReference type="PANTHER" id="PTHR16222:SF17">
    <property type="entry name" value="SELENOPROTEIN J"/>
    <property type="match status" value="1"/>
</dbReference>
<evidence type="ECO:0008006" key="4">
    <source>
        <dbReference type="Google" id="ProtNLM"/>
    </source>
</evidence>
<reference evidence="2 3" key="1">
    <citation type="submission" date="2020-06" db="EMBL/GenBank/DDBJ databases">
        <authorList>
            <person name="Li R."/>
            <person name="Bekaert M."/>
        </authorList>
    </citation>
    <scope>NUCLEOTIDE SEQUENCE [LARGE SCALE GENOMIC DNA]</scope>
    <source>
        <strain evidence="3">wild</strain>
        <strain evidence="2">Wild</strain>
    </source>
</reference>
<keyword evidence="3" id="KW-1185">Reference proteome</keyword>
<dbReference type="InterPro" id="IPR036705">
    <property type="entry name" value="Ribosyl_crysJ1_sf"/>
</dbReference>
<dbReference type="Gene3D" id="1.10.4080.10">
    <property type="entry name" value="ADP-ribosylation/Crystallin J1"/>
    <property type="match status" value="1"/>
</dbReference>
<evidence type="ECO:0000256" key="1">
    <source>
        <dbReference type="SAM" id="MobiDB-lite"/>
    </source>
</evidence>
<dbReference type="PANTHER" id="PTHR16222">
    <property type="entry name" value="ADP-RIBOSYLGLYCOHYDROLASE"/>
    <property type="match status" value="1"/>
</dbReference>
<accession>A0A6J8EUC2</accession>
<feature type="region of interest" description="Disordered" evidence="1">
    <location>
        <begin position="225"/>
        <end position="255"/>
    </location>
</feature>
<dbReference type="OrthoDB" id="524326at2759"/>
<evidence type="ECO:0000313" key="2">
    <source>
        <dbReference type="EMBL" id="CAC5424137.1"/>
    </source>
</evidence>
<dbReference type="Pfam" id="PF03747">
    <property type="entry name" value="ADP_ribosyl_GH"/>
    <property type="match status" value="1"/>
</dbReference>
<dbReference type="AlphaFoldDB" id="A0A6J8EUC2"/>
<dbReference type="InterPro" id="IPR050792">
    <property type="entry name" value="ADP-ribosylglycohydrolase"/>
</dbReference>
<name>A0A6J8EUC2_MYTCO</name>
<dbReference type="EMBL" id="CACVKT020009962">
    <property type="protein sequence ID" value="CAC5424137.1"/>
    <property type="molecule type" value="Genomic_DNA"/>
</dbReference>